<evidence type="ECO:0000313" key="2">
    <source>
        <dbReference type="Proteomes" id="UP000598820"/>
    </source>
</evidence>
<name>A0A926XWA4_9BACT</name>
<keyword evidence="2" id="KW-1185">Reference proteome</keyword>
<dbReference type="Gene3D" id="2.60.40.1120">
    <property type="entry name" value="Carboxypeptidase-like, regulatory domain"/>
    <property type="match status" value="1"/>
</dbReference>
<protein>
    <submittedName>
        <fullName evidence="1">Carboxypeptidase-like regulatory domain-containing protein</fullName>
    </submittedName>
</protein>
<proteinExistence type="predicted"/>
<dbReference type="InterPro" id="IPR008969">
    <property type="entry name" value="CarboxyPept-like_regulatory"/>
</dbReference>
<keyword evidence="1" id="KW-0378">Hydrolase</keyword>
<dbReference type="GO" id="GO:0004180">
    <property type="term" value="F:carboxypeptidase activity"/>
    <property type="evidence" value="ECO:0007669"/>
    <property type="project" value="UniProtKB-KW"/>
</dbReference>
<organism evidence="1 2">
    <name type="scientific">Spirosoma profusum</name>
    <dbReference type="NCBI Taxonomy" id="2771354"/>
    <lineage>
        <taxon>Bacteria</taxon>
        <taxon>Pseudomonadati</taxon>
        <taxon>Bacteroidota</taxon>
        <taxon>Cytophagia</taxon>
        <taxon>Cytophagales</taxon>
        <taxon>Cytophagaceae</taxon>
        <taxon>Spirosoma</taxon>
    </lineage>
</organism>
<keyword evidence="1" id="KW-0121">Carboxypeptidase</keyword>
<dbReference type="SUPFAM" id="SSF49464">
    <property type="entry name" value="Carboxypeptidase regulatory domain-like"/>
    <property type="match status" value="1"/>
</dbReference>
<accession>A0A926XWA4</accession>
<evidence type="ECO:0000313" key="1">
    <source>
        <dbReference type="EMBL" id="MBD2701903.1"/>
    </source>
</evidence>
<dbReference type="Pfam" id="PF13715">
    <property type="entry name" value="CarbopepD_reg_2"/>
    <property type="match status" value="1"/>
</dbReference>
<gene>
    <name evidence="1" type="ORF">IC229_14740</name>
</gene>
<sequence>MNTQTELNKSLFSTRNDVNTERTALNDSLKNTVSGKILDAETNEPLAGVIVTLRKGNNSTTTDKNGLFTLNIPENSLTDLMAFGISFVGYIYQEYEFKRQDLPIHKDQIFLHGDITLLGEVVIIKQKRKW</sequence>
<keyword evidence="1" id="KW-0645">Protease</keyword>
<dbReference type="AlphaFoldDB" id="A0A926XWA4"/>
<reference evidence="1" key="1">
    <citation type="submission" date="2020-09" db="EMBL/GenBank/DDBJ databases">
        <authorList>
            <person name="Kim M.K."/>
        </authorList>
    </citation>
    <scope>NUCLEOTIDE SEQUENCE</scope>
    <source>
        <strain evidence="1">BT702</strain>
    </source>
</reference>
<dbReference type="Proteomes" id="UP000598820">
    <property type="component" value="Unassembled WGS sequence"/>
</dbReference>
<dbReference type="EMBL" id="JACWZY010000011">
    <property type="protein sequence ID" value="MBD2701903.1"/>
    <property type="molecule type" value="Genomic_DNA"/>
</dbReference>
<comment type="caution">
    <text evidence="1">The sequence shown here is derived from an EMBL/GenBank/DDBJ whole genome shotgun (WGS) entry which is preliminary data.</text>
</comment>